<dbReference type="InterPro" id="IPR036318">
    <property type="entry name" value="FAD-bd_PCMH-like_sf"/>
</dbReference>
<dbReference type="FunFam" id="3.30.365.10:FF:000001">
    <property type="entry name" value="Xanthine dehydrogenase oxidase"/>
    <property type="match status" value="1"/>
</dbReference>
<evidence type="ECO:0000256" key="12">
    <source>
        <dbReference type="ARBA" id="ARBA00034078"/>
    </source>
</evidence>
<evidence type="ECO:0000256" key="5">
    <source>
        <dbReference type="ARBA" id="ARBA00022630"/>
    </source>
</evidence>
<dbReference type="InterPro" id="IPR036856">
    <property type="entry name" value="Ald_Oxase/Xan_DH_a/b_sf"/>
</dbReference>
<evidence type="ECO:0000256" key="4">
    <source>
        <dbReference type="ARBA" id="ARBA00022505"/>
    </source>
</evidence>
<gene>
    <name evidence="14" type="ORF">F2P81_002341</name>
</gene>
<dbReference type="Gene3D" id="3.10.20.30">
    <property type="match status" value="1"/>
</dbReference>
<dbReference type="InterPro" id="IPR016166">
    <property type="entry name" value="FAD-bd_PCMH"/>
</dbReference>
<dbReference type="GO" id="GO:0016491">
    <property type="term" value="F:oxidoreductase activity"/>
    <property type="evidence" value="ECO:0007669"/>
    <property type="project" value="UniProtKB-KW"/>
</dbReference>
<keyword evidence="8" id="KW-0274">FAD</keyword>
<protein>
    <recommendedName>
        <fullName evidence="13">FAD-binding PCMH-type domain-containing protein</fullName>
    </recommendedName>
</protein>
<dbReference type="InterPro" id="IPR022407">
    <property type="entry name" value="OxRdtase_Mopterin_BS"/>
</dbReference>
<dbReference type="Gene3D" id="3.30.465.10">
    <property type="match status" value="1"/>
</dbReference>
<evidence type="ECO:0000256" key="3">
    <source>
        <dbReference type="ARBA" id="ARBA00006849"/>
    </source>
</evidence>
<dbReference type="EMBL" id="VEVO01000002">
    <property type="protein sequence ID" value="KAF0045812.1"/>
    <property type="molecule type" value="Genomic_DNA"/>
</dbReference>
<keyword evidence="4" id="KW-0500">Molybdenum</keyword>
<dbReference type="Pfam" id="PF00941">
    <property type="entry name" value="FAD_binding_5"/>
    <property type="match status" value="1"/>
</dbReference>
<dbReference type="Pfam" id="PF01315">
    <property type="entry name" value="Ald_Xan_dh_C"/>
    <property type="match status" value="1"/>
</dbReference>
<dbReference type="InterPro" id="IPR016208">
    <property type="entry name" value="Ald_Oxase/xanthine_DH-like"/>
</dbReference>
<evidence type="ECO:0000313" key="15">
    <source>
        <dbReference type="Proteomes" id="UP000438429"/>
    </source>
</evidence>
<dbReference type="AlphaFoldDB" id="A0A6A4TUX8"/>
<keyword evidence="10" id="KW-0408">Iron</keyword>
<dbReference type="SMART" id="SM01092">
    <property type="entry name" value="CO_deh_flav_C"/>
    <property type="match status" value="1"/>
</dbReference>
<dbReference type="Gene3D" id="1.10.150.120">
    <property type="entry name" value="[2Fe-2S]-binding domain"/>
    <property type="match status" value="2"/>
</dbReference>
<organism evidence="14 15">
    <name type="scientific">Scophthalmus maximus</name>
    <name type="common">Turbot</name>
    <name type="synonym">Psetta maxima</name>
    <dbReference type="NCBI Taxonomy" id="52904"/>
    <lineage>
        <taxon>Eukaryota</taxon>
        <taxon>Metazoa</taxon>
        <taxon>Chordata</taxon>
        <taxon>Craniata</taxon>
        <taxon>Vertebrata</taxon>
        <taxon>Euteleostomi</taxon>
        <taxon>Actinopterygii</taxon>
        <taxon>Neopterygii</taxon>
        <taxon>Teleostei</taxon>
        <taxon>Neoteleostei</taxon>
        <taxon>Acanthomorphata</taxon>
        <taxon>Carangaria</taxon>
        <taxon>Pleuronectiformes</taxon>
        <taxon>Pleuronectoidei</taxon>
        <taxon>Scophthalmidae</taxon>
        <taxon>Scophthalmus</taxon>
    </lineage>
</organism>
<dbReference type="GO" id="GO:0043546">
    <property type="term" value="F:molybdopterin cofactor binding"/>
    <property type="evidence" value="ECO:0007669"/>
    <property type="project" value="InterPro"/>
</dbReference>
<dbReference type="PANTHER" id="PTHR45444:SF3">
    <property type="entry name" value="XANTHINE DEHYDROGENASE"/>
    <property type="match status" value="1"/>
</dbReference>
<dbReference type="InterPro" id="IPR036884">
    <property type="entry name" value="2Fe-2S-bd_dom_sf"/>
</dbReference>
<dbReference type="FunFam" id="3.30.43.10:FF:000001">
    <property type="entry name" value="Xanthine dehydrogenase/oxidase"/>
    <property type="match status" value="1"/>
</dbReference>
<dbReference type="SUPFAM" id="SSF54665">
    <property type="entry name" value="CO dehydrogenase molybdoprotein N-domain-like"/>
    <property type="match status" value="1"/>
</dbReference>
<dbReference type="InterPro" id="IPR005107">
    <property type="entry name" value="CO_DH_flav_C"/>
</dbReference>
<evidence type="ECO:0000256" key="7">
    <source>
        <dbReference type="ARBA" id="ARBA00022723"/>
    </source>
</evidence>
<evidence type="ECO:0000256" key="2">
    <source>
        <dbReference type="ARBA" id="ARBA00001974"/>
    </source>
</evidence>
<dbReference type="SUPFAM" id="SSF47741">
    <property type="entry name" value="CO dehydrogenase ISP C-domain like"/>
    <property type="match status" value="2"/>
</dbReference>
<dbReference type="PROSITE" id="PS00559">
    <property type="entry name" value="MOLYBDOPTERIN_EUK"/>
    <property type="match status" value="1"/>
</dbReference>
<dbReference type="GO" id="GO:0051537">
    <property type="term" value="F:2 iron, 2 sulfur cluster binding"/>
    <property type="evidence" value="ECO:0007669"/>
    <property type="project" value="UniProtKB-KW"/>
</dbReference>
<dbReference type="SUPFAM" id="SSF56003">
    <property type="entry name" value="Molybdenum cofactor-binding domain"/>
    <property type="match status" value="1"/>
</dbReference>
<dbReference type="InterPro" id="IPR016167">
    <property type="entry name" value="FAD-bd_PCMH_sub1"/>
</dbReference>
<evidence type="ECO:0000256" key="11">
    <source>
        <dbReference type="ARBA" id="ARBA00023014"/>
    </source>
</evidence>
<name>A0A6A4TUX8_SCOMX</name>
<keyword evidence="11" id="KW-0411">Iron-sulfur</keyword>
<dbReference type="SUPFAM" id="SSF56176">
    <property type="entry name" value="FAD-binding/transporter-associated domain-like"/>
    <property type="match status" value="1"/>
</dbReference>
<accession>A0A6A4TUX8</accession>
<evidence type="ECO:0000256" key="1">
    <source>
        <dbReference type="ARBA" id="ARBA00001924"/>
    </source>
</evidence>
<comment type="caution">
    <text evidence="14">The sequence shown here is derived from an EMBL/GenBank/DDBJ whole genome shotgun (WGS) entry which is preliminary data.</text>
</comment>
<dbReference type="InterPro" id="IPR002346">
    <property type="entry name" value="Mopterin_DH_FAD-bd"/>
</dbReference>
<dbReference type="InterPro" id="IPR016169">
    <property type="entry name" value="FAD-bd_PCMH_sub2"/>
</dbReference>
<dbReference type="Pfam" id="PF02738">
    <property type="entry name" value="MoCoBD_1"/>
    <property type="match status" value="1"/>
</dbReference>
<comment type="cofactor">
    <cofactor evidence="12">
        <name>[2Fe-2S] cluster</name>
        <dbReference type="ChEBI" id="CHEBI:190135"/>
    </cofactor>
</comment>
<sequence length="743" mass="82465">MEKRHYTVNACLQPIVTLHGAAVVTVEGVGSTRTKLHPVQERIAKAHGTQCGFCTPGMVMSMYTLLRNKPRPTMEDIKEALCGDNNQRLVDGLQTDADEIVNVNIYLHWMSLKEENFSIRYNMAWNICRCTGYRPIIDGFKTFCGREIMEKKFSGDALHFQGQRVSLVAPSELLHLLELKAEHPSAPLTVGNTTIGPKRLLKGVHHPLVVYVGRISELRAVTWGENGLTVGAACSLSALKEELEKAVAEMEEERARAYRLILQTLQCLAGKQIRNMAASIKVNIGNEAMFSQHGMRDIHMNEKLFPDFGKTSLRPNEVLLSIDIPYSKPWESVAWYRQAQRREFAFAIVNAGMKVAVREGTDIVESLNVYYGGVGSTLVKCGRTCQQLVGRRWGEDLLTDACRFIKEDVDVSLSIHGGRAEYRKTLAISFFFKFYMQVALEMRERGVSDVDLPLEYLSALKPFKNEVPQGQQSYQLVSEAQPSADPVGHPSMHQSAFQQATGEAKYYDDLPPVKGELFIFMVICVGQIICAVVAESREQARRAAETVQITYQDLQPVFFTIQEVVGTALGIASNKITCHVKRLGGGFGGKVMKIASLSAITAVAAHKTGRAVRCCLERGDDMLITSGRHPFLGKYKVGYNRDGTIIAADIIYYSNGGCTLDESSFIMDKAVLHMDNGYKIPNLRGRGVVCKTYLPSYTAFRGFGGPQGLTVIESVLHEVAVRCGLPPEKVRGHRDVAQGCFRF</sequence>
<dbReference type="Pfam" id="PF03450">
    <property type="entry name" value="CO_deh_flav_C"/>
    <property type="match status" value="1"/>
</dbReference>
<dbReference type="FunFam" id="3.30.365.10:FF:000003">
    <property type="entry name" value="Aldehyde oxidase 1"/>
    <property type="match status" value="1"/>
</dbReference>
<keyword evidence="7" id="KW-0479">Metal-binding</keyword>
<dbReference type="Gene3D" id="3.30.390.50">
    <property type="entry name" value="CO dehydrogenase flavoprotein, C-terminal domain"/>
    <property type="match status" value="1"/>
</dbReference>
<evidence type="ECO:0000313" key="14">
    <source>
        <dbReference type="EMBL" id="KAF0045812.1"/>
    </source>
</evidence>
<evidence type="ECO:0000256" key="8">
    <source>
        <dbReference type="ARBA" id="ARBA00022827"/>
    </source>
</evidence>
<dbReference type="GO" id="GO:0071949">
    <property type="term" value="F:FAD binding"/>
    <property type="evidence" value="ECO:0007669"/>
    <property type="project" value="InterPro"/>
</dbReference>
<keyword evidence="6" id="KW-0001">2Fe-2S</keyword>
<evidence type="ECO:0000256" key="6">
    <source>
        <dbReference type="ARBA" id="ARBA00022714"/>
    </source>
</evidence>
<proteinExistence type="inferred from homology"/>
<evidence type="ECO:0000256" key="9">
    <source>
        <dbReference type="ARBA" id="ARBA00023002"/>
    </source>
</evidence>
<dbReference type="InterPro" id="IPR036683">
    <property type="entry name" value="CO_DH_flav_C_dom_sf"/>
</dbReference>
<dbReference type="InterPro" id="IPR000674">
    <property type="entry name" value="Ald_Oxase/Xan_DH_a/b"/>
</dbReference>
<dbReference type="SUPFAM" id="SSF55447">
    <property type="entry name" value="CO dehydrogenase flavoprotein C-terminal domain-like"/>
    <property type="match status" value="1"/>
</dbReference>
<dbReference type="Gene3D" id="3.90.1170.50">
    <property type="entry name" value="Aldehyde oxidase/xanthine dehydrogenase, a/b hammerhead"/>
    <property type="match status" value="1"/>
</dbReference>
<dbReference type="Gene3D" id="3.30.365.10">
    <property type="entry name" value="Aldehyde oxidase/xanthine dehydrogenase, molybdopterin binding domain"/>
    <property type="match status" value="2"/>
</dbReference>
<dbReference type="Pfam" id="PF01799">
    <property type="entry name" value="Fer2_2"/>
    <property type="match status" value="1"/>
</dbReference>
<evidence type="ECO:0000256" key="10">
    <source>
        <dbReference type="ARBA" id="ARBA00023004"/>
    </source>
</evidence>
<keyword evidence="9" id="KW-0560">Oxidoreductase</keyword>
<dbReference type="InterPro" id="IPR037165">
    <property type="entry name" value="AldOxase/xan_DH_Mopterin-bd_sf"/>
</dbReference>
<dbReference type="Proteomes" id="UP000438429">
    <property type="component" value="Unassembled WGS sequence"/>
</dbReference>
<evidence type="ECO:0000259" key="13">
    <source>
        <dbReference type="PROSITE" id="PS51387"/>
    </source>
</evidence>
<dbReference type="InterPro" id="IPR002888">
    <property type="entry name" value="2Fe-2S-bd"/>
</dbReference>
<dbReference type="InterPro" id="IPR008274">
    <property type="entry name" value="AldOxase/xan_DH_MoCoBD1"/>
</dbReference>
<reference evidence="14 15" key="1">
    <citation type="submission" date="2019-06" db="EMBL/GenBank/DDBJ databases">
        <title>Draft genomes of female and male turbot (Scophthalmus maximus).</title>
        <authorList>
            <person name="Xu H."/>
            <person name="Xu X.-W."/>
            <person name="Shao C."/>
            <person name="Chen S."/>
        </authorList>
    </citation>
    <scope>NUCLEOTIDE SEQUENCE [LARGE SCALE GENOMIC DNA]</scope>
    <source>
        <strain evidence="14">Ysfricsl-2016a</strain>
        <tissue evidence="14">Blood</tissue>
    </source>
</reference>
<comment type="similarity">
    <text evidence="3">Belongs to the xanthine dehydrogenase family.</text>
</comment>
<dbReference type="PROSITE" id="PS51387">
    <property type="entry name" value="FAD_PCMH"/>
    <property type="match status" value="1"/>
</dbReference>
<feature type="domain" description="FAD-binding PCMH-type" evidence="13">
    <location>
        <begin position="160"/>
        <end position="329"/>
    </location>
</feature>
<comment type="cofactor">
    <cofactor evidence="1">
        <name>Mo-molybdopterin</name>
        <dbReference type="ChEBI" id="CHEBI:71302"/>
    </cofactor>
</comment>
<dbReference type="GO" id="GO:0005506">
    <property type="term" value="F:iron ion binding"/>
    <property type="evidence" value="ECO:0007669"/>
    <property type="project" value="InterPro"/>
</dbReference>
<dbReference type="SMART" id="SM01008">
    <property type="entry name" value="Ald_Xan_dh_C"/>
    <property type="match status" value="1"/>
</dbReference>
<comment type="cofactor">
    <cofactor evidence="2">
        <name>FAD</name>
        <dbReference type="ChEBI" id="CHEBI:57692"/>
    </cofactor>
</comment>
<keyword evidence="5" id="KW-0285">Flavoprotein</keyword>
<dbReference type="PANTHER" id="PTHR45444">
    <property type="entry name" value="XANTHINE DEHYDROGENASE"/>
    <property type="match status" value="1"/>
</dbReference>
<dbReference type="Gene3D" id="3.30.43.10">
    <property type="entry name" value="Uridine Diphospho-n-acetylenolpyruvylglucosamine Reductase, domain 2"/>
    <property type="match status" value="1"/>
</dbReference>
<dbReference type="InterPro" id="IPR012675">
    <property type="entry name" value="Beta-grasp_dom_sf"/>
</dbReference>